<organism evidence="2 3">
    <name type="scientific">Rotaria socialis</name>
    <dbReference type="NCBI Taxonomy" id="392032"/>
    <lineage>
        <taxon>Eukaryota</taxon>
        <taxon>Metazoa</taxon>
        <taxon>Spiralia</taxon>
        <taxon>Gnathifera</taxon>
        <taxon>Rotifera</taxon>
        <taxon>Eurotatoria</taxon>
        <taxon>Bdelloidea</taxon>
        <taxon>Philodinida</taxon>
        <taxon>Philodinidae</taxon>
        <taxon>Rotaria</taxon>
    </lineage>
</organism>
<dbReference type="InterPro" id="IPR006530">
    <property type="entry name" value="YD"/>
</dbReference>
<protein>
    <submittedName>
        <fullName evidence="2">Uncharacterized protein</fullName>
    </submittedName>
</protein>
<accession>A0A820Y8Z0</accession>
<dbReference type="NCBIfam" id="TIGR01643">
    <property type="entry name" value="YD_repeat_2x"/>
    <property type="match status" value="2"/>
</dbReference>
<dbReference type="Proteomes" id="UP000663851">
    <property type="component" value="Unassembled WGS sequence"/>
</dbReference>
<proteinExistence type="predicted"/>
<sequence>MWTENKTTYGIYKPETTLAVADTRPASFNDTNYATTINEDVVNYGTGVTHVSANTNFICTDLDASRLFVTPLVSLKTFTEGGTGLKTAVTVMEGFDAKGNITQYRDYGEQSNDVYVSKITYYPSVSGVDNGVGFPEYMRVYQSNGSTLQRERKATYNTNGDLDKVITTLNATQNTTVRMQYDTYGNLSKVIHENSVDATGNQFYREYTYDDVVNTYPVAVNDAFGYSSSSVYNYLFGIPVYTTDMNLQPMRTRIDDRGRPIEITGPYELFVEGVTGDSDVGWTIRFEYQNEDAVANKVNGTSIDDDNYTKIYNANKSFEPVTSLAALSAGTAHRALTRHFDPEYRNADDSVLTANQILTSTLSDGFGKPVQVKKMFSRHIAVTAGNTPSTSHNKMEWLLAGKAKQDAFGRAIESYYPTTQTDDFTGLATNVSFVPTNAFVYDNTADTVEPTKATYDVLDRSLTTKLPGETEQTTMAYAIDNNRFLTTVTNELGQVQKSFTDVRGRTTQTLQESLTGAIPTSFEYNNIGELLKVTDVASNETLSSYDLAGRRIELRHPDNGITQFVYDKASNLIERKTANLLQAGQKIEYKYTYNRLDEIKYPQNPENNVHYYYGTAGNSDAANDNAVGRLWYHVDATGTQYMKYGRLGELTLNRRSVAVPGDRVYWFQTEWTYDTWNRVKSIKYPDEELVTYKYNKGGELHAMTSEKNGTANKDIVSQLGYDKFGQRTYLRYGNGTA</sequence>
<evidence type="ECO:0000313" key="2">
    <source>
        <dbReference type="EMBL" id="CAF4544041.1"/>
    </source>
</evidence>
<reference evidence="2" key="1">
    <citation type="submission" date="2021-02" db="EMBL/GenBank/DDBJ databases">
        <authorList>
            <person name="Nowell W R."/>
        </authorList>
    </citation>
    <scope>NUCLEOTIDE SEQUENCE</scope>
</reference>
<feature type="non-terminal residue" evidence="2">
    <location>
        <position position="737"/>
    </location>
</feature>
<dbReference type="AlphaFoldDB" id="A0A820Y8Z0"/>
<dbReference type="EMBL" id="CAJNYD010003447">
    <property type="protein sequence ID" value="CAF3509768.1"/>
    <property type="molecule type" value="Genomic_DNA"/>
</dbReference>
<evidence type="ECO:0000313" key="3">
    <source>
        <dbReference type="Proteomes" id="UP000663851"/>
    </source>
</evidence>
<comment type="caution">
    <text evidence="2">The sequence shown here is derived from an EMBL/GenBank/DDBJ whole genome shotgun (WGS) entry which is preliminary data.</text>
</comment>
<dbReference type="InterPro" id="IPR050708">
    <property type="entry name" value="T6SS_VgrG/RHS"/>
</dbReference>
<dbReference type="Gene3D" id="2.180.10.10">
    <property type="entry name" value="RHS repeat-associated core"/>
    <property type="match status" value="1"/>
</dbReference>
<evidence type="ECO:0000313" key="1">
    <source>
        <dbReference type="EMBL" id="CAF3509768.1"/>
    </source>
</evidence>
<dbReference type="PANTHER" id="PTHR32305">
    <property type="match status" value="1"/>
</dbReference>
<dbReference type="PANTHER" id="PTHR32305:SF15">
    <property type="entry name" value="PROTEIN RHSA-RELATED"/>
    <property type="match status" value="1"/>
</dbReference>
<dbReference type="Proteomes" id="UP000663833">
    <property type="component" value="Unassembled WGS sequence"/>
</dbReference>
<name>A0A820Y8Z0_9BILA</name>
<gene>
    <name evidence="2" type="ORF">HFQ381_LOCUS30494</name>
    <name evidence="1" type="ORF">LUA448_LOCUS25804</name>
</gene>
<dbReference type="EMBL" id="CAJOBO010005421">
    <property type="protein sequence ID" value="CAF4544041.1"/>
    <property type="molecule type" value="Genomic_DNA"/>
</dbReference>